<dbReference type="GO" id="GO:0016020">
    <property type="term" value="C:membrane"/>
    <property type="evidence" value="ECO:0007669"/>
    <property type="project" value="InterPro"/>
</dbReference>
<evidence type="ECO:0000256" key="5">
    <source>
        <dbReference type="ARBA" id="ARBA00023136"/>
    </source>
</evidence>
<evidence type="ECO:0000313" key="7">
    <source>
        <dbReference type="Proteomes" id="UP000284277"/>
    </source>
</evidence>
<evidence type="ECO:0000256" key="1">
    <source>
        <dbReference type="ARBA" id="ARBA00004236"/>
    </source>
</evidence>
<evidence type="ECO:0000256" key="2">
    <source>
        <dbReference type="ARBA" id="ARBA00022475"/>
    </source>
</evidence>
<keyword evidence="5" id="KW-0472">Membrane</keyword>
<evidence type="ECO:0000256" key="3">
    <source>
        <dbReference type="ARBA" id="ARBA00022692"/>
    </source>
</evidence>
<gene>
    <name evidence="6" type="ORF">BET01_15510</name>
</gene>
<keyword evidence="7" id="KW-1185">Reference proteome</keyword>
<name>A0A419T644_9FIRM</name>
<accession>A0A419T644</accession>
<dbReference type="EMBL" id="MCIA01000008">
    <property type="protein sequence ID" value="RKD33020.1"/>
    <property type="molecule type" value="Genomic_DNA"/>
</dbReference>
<reference evidence="6 7" key="1">
    <citation type="submission" date="2016-08" db="EMBL/GenBank/DDBJ databases">
        <title>A new outlook on sporulation: Clostridium algidixylanolyticum.</title>
        <authorList>
            <person name="Poppleton D.I."/>
            <person name="Gribaldo S."/>
        </authorList>
    </citation>
    <scope>NUCLEOTIDE SEQUENCE [LARGE SCALE GENOMIC DNA]</scope>
    <source>
        <strain evidence="6 7">SPL73</strain>
    </source>
</reference>
<dbReference type="InterPro" id="IPR022781">
    <property type="entry name" value="Flagellar_biosynth_FliO"/>
</dbReference>
<keyword evidence="3" id="KW-0812">Transmembrane</keyword>
<sequence>MQMLDRLPLGQDKAVAIVRLGSHYYFIGIAASQITLLAEIPEDDIDAEGYESSPFPGAEGYLDFKKILKKYTDRHRKDE</sequence>
<keyword evidence="4" id="KW-1133">Transmembrane helix</keyword>
<dbReference type="GO" id="GO:0044781">
    <property type="term" value="P:bacterial-type flagellum organization"/>
    <property type="evidence" value="ECO:0007669"/>
    <property type="project" value="InterPro"/>
</dbReference>
<protein>
    <submittedName>
        <fullName evidence="6">Uncharacterized protein</fullName>
    </submittedName>
</protein>
<evidence type="ECO:0000313" key="6">
    <source>
        <dbReference type="EMBL" id="RKD33020.1"/>
    </source>
</evidence>
<dbReference type="AlphaFoldDB" id="A0A419T644"/>
<organism evidence="6 7">
    <name type="scientific">Lacrimispora algidixylanolytica</name>
    <dbReference type="NCBI Taxonomy" id="94868"/>
    <lineage>
        <taxon>Bacteria</taxon>
        <taxon>Bacillati</taxon>
        <taxon>Bacillota</taxon>
        <taxon>Clostridia</taxon>
        <taxon>Lachnospirales</taxon>
        <taxon>Lachnospiraceae</taxon>
        <taxon>Lacrimispora</taxon>
    </lineage>
</organism>
<evidence type="ECO:0000256" key="4">
    <source>
        <dbReference type="ARBA" id="ARBA00022989"/>
    </source>
</evidence>
<proteinExistence type="predicted"/>
<dbReference type="Pfam" id="PF04347">
    <property type="entry name" value="FliO"/>
    <property type="match status" value="1"/>
</dbReference>
<comment type="caution">
    <text evidence="6">The sequence shown here is derived from an EMBL/GenBank/DDBJ whole genome shotgun (WGS) entry which is preliminary data.</text>
</comment>
<dbReference type="Proteomes" id="UP000284277">
    <property type="component" value="Unassembled WGS sequence"/>
</dbReference>
<comment type="subcellular location">
    <subcellularLocation>
        <location evidence="1">Cell membrane</location>
    </subcellularLocation>
</comment>
<keyword evidence="2" id="KW-1003">Cell membrane</keyword>